<comment type="caution">
    <text evidence="5">The sequence shown here is derived from an EMBL/GenBank/DDBJ whole genome shotgun (WGS) entry which is preliminary data.</text>
</comment>
<comment type="similarity">
    <text evidence="2">Belongs to the NAD(P)-dependent epimerase/dehydratase family. Dihydroflavonol-4-reductase subfamily.</text>
</comment>
<dbReference type="InterPro" id="IPR036291">
    <property type="entry name" value="NAD(P)-bd_dom_sf"/>
</dbReference>
<evidence type="ECO:0000256" key="2">
    <source>
        <dbReference type="ARBA" id="ARBA00023445"/>
    </source>
</evidence>
<sequence>MAKTHELILVTGGTGFVGSWAIVRLLQQGYRVRTTVRSLKKEAQVRAAIAPLVDPQDRLTFVVADLTADTGWSAAMAGVDRVLHVASPMHTSDSADIQTFLKPQRDGDERVLRFAAAAGVKHVVITSAAAAAKPADDSTDWLSDETVWTQPNDPVQNPYQRSKALAEKAAWDWMATYDGPMQLSTVLPTAVFGPVLMPQNNSSQQLITLMLRGRLPGVFNIGFDIVDVRDLVDLEIAAMQRDQAAGQRYLAVADNLKMKAIAQLLKERVPVIAGRVHTNTIPDWLLRLVARLNANVAVFVGLLHRQFRYTSAKAQRDLGWRPRSAETTLIDAANQMEKLGLLN</sequence>
<proteinExistence type="inferred from homology"/>
<dbReference type="RefSeq" id="WP_045808458.1">
    <property type="nucleotide sequence ID" value="NZ_JZCR01000025.1"/>
</dbReference>
<evidence type="ECO:0000256" key="3">
    <source>
        <dbReference type="SAM" id="Phobius"/>
    </source>
</evidence>
<dbReference type="SUPFAM" id="SSF51735">
    <property type="entry name" value="NAD(P)-binding Rossmann-fold domains"/>
    <property type="match status" value="1"/>
</dbReference>
<keyword evidence="3" id="KW-0472">Membrane</keyword>
<evidence type="ECO:0000313" key="5">
    <source>
        <dbReference type="EMBL" id="KJW11678.1"/>
    </source>
</evidence>
<dbReference type="GO" id="GO:0016616">
    <property type="term" value="F:oxidoreductase activity, acting on the CH-OH group of donors, NAD or NADP as acceptor"/>
    <property type="evidence" value="ECO:0007669"/>
    <property type="project" value="TreeGrafter"/>
</dbReference>
<organism evidence="5 6">
    <name type="scientific">Levilactobacillus spicheri</name>
    <dbReference type="NCBI Taxonomy" id="216463"/>
    <lineage>
        <taxon>Bacteria</taxon>
        <taxon>Bacillati</taxon>
        <taxon>Bacillota</taxon>
        <taxon>Bacilli</taxon>
        <taxon>Lactobacillales</taxon>
        <taxon>Lactobacillaceae</taxon>
        <taxon>Levilactobacillus</taxon>
    </lineage>
</organism>
<dbReference type="PATRIC" id="fig|216463.3.peg.1834"/>
<keyword evidence="3" id="KW-0812">Transmembrane</keyword>
<gene>
    <name evidence="5" type="ORF">VC81_12875</name>
</gene>
<dbReference type="InterPro" id="IPR050425">
    <property type="entry name" value="NAD(P)_dehydrat-like"/>
</dbReference>
<protein>
    <recommendedName>
        <fullName evidence="4">NAD-dependent epimerase/dehydratase domain-containing protein</fullName>
    </recommendedName>
</protein>
<evidence type="ECO:0000313" key="6">
    <source>
        <dbReference type="Proteomes" id="UP000033491"/>
    </source>
</evidence>
<dbReference type="PANTHER" id="PTHR10366">
    <property type="entry name" value="NAD DEPENDENT EPIMERASE/DEHYDRATASE"/>
    <property type="match status" value="1"/>
</dbReference>
<dbReference type="Gene3D" id="3.40.50.720">
    <property type="entry name" value="NAD(P)-binding Rossmann-like Domain"/>
    <property type="match status" value="1"/>
</dbReference>
<evidence type="ECO:0000259" key="4">
    <source>
        <dbReference type="Pfam" id="PF01370"/>
    </source>
</evidence>
<dbReference type="InterPro" id="IPR001509">
    <property type="entry name" value="Epimerase_deHydtase"/>
</dbReference>
<dbReference type="STRING" id="216463.VC81_12875"/>
<name>A0A0F3RNU3_9LACO</name>
<dbReference type="OrthoDB" id="9778052at2"/>
<accession>A0A0F3RNU3</accession>
<feature type="transmembrane region" description="Helical" evidence="3">
    <location>
        <begin position="7"/>
        <end position="26"/>
    </location>
</feature>
<dbReference type="Proteomes" id="UP000033491">
    <property type="component" value="Unassembled WGS sequence"/>
</dbReference>
<dbReference type="AlphaFoldDB" id="A0A0F3RNU3"/>
<dbReference type="Pfam" id="PF01370">
    <property type="entry name" value="Epimerase"/>
    <property type="match status" value="1"/>
</dbReference>
<reference evidence="5 6" key="1">
    <citation type="submission" date="2015-03" db="EMBL/GenBank/DDBJ databases">
        <authorList>
            <person name="Zheng J."/>
            <person name="Ganezle M."/>
        </authorList>
    </citation>
    <scope>NUCLEOTIDE SEQUENCE [LARGE SCALE GENOMIC DNA]</scope>
    <source>
        <strain evidence="5 6">LP38</strain>
    </source>
</reference>
<keyword evidence="1" id="KW-0560">Oxidoreductase</keyword>
<dbReference type="PANTHER" id="PTHR10366:SF564">
    <property type="entry name" value="STEROL-4-ALPHA-CARBOXYLATE 3-DEHYDROGENASE, DECARBOXYLATING"/>
    <property type="match status" value="1"/>
</dbReference>
<keyword evidence="3" id="KW-1133">Transmembrane helix</keyword>
<evidence type="ECO:0000256" key="1">
    <source>
        <dbReference type="ARBA" id="ARBA00023002"/>
    </source>
</evidence>
<feature type="domain" description="NAD-dependent epimerase/dehydratase" evidence="4">
    <location>
        <begin position="8"/>
        <end position="246"/>
    </location>
</feature>
<dbReference type="EMBL" id="JZCR01000025">
    <property type="protein sequence ID" value="KJW11678.1"/>
    <property type="molecule type" value="Genomic_DNA"/>
</dbReference>